<keyword evidence="3" id="KW-1185">Reference proteome</keyword>
<accession>A0ABV9B4E1</accession>
<dbReference type="Proteomes" id="UP001595839">
    <property type="component" value="Unassembled WGS sequence"/>
</dbReference>
<comment type="caution">
    <text evidence="2">The sequence shown here is derived from an EMBL/GenBank/DDBJ whole genome shotgun (WGS) entry which is preliminary data.</text>
</comment>
<name>A0ABV9B4E1_9ACTN</name>
<dbReference type="EMBL" id="JBHSFK010000038">
    <property type="protein sequence ID" value="MFC4505895.1"/>
    <property type="molecule type" value="Genomic_DNA"/>
</dbReference>
<proteinExistence type="predicted"/>
<protein>
    <submittedName>
        <fullName evidence="2">Scr1 family TA system antitoxin-like transcriptional regulator</fullName>
    </submittedName>
</protein>
<reference evidence="3" key="1">
    <citation type="journal article" date="2019" name="Int. J. Syst. Evol. Microbiol.">
        <title>The Global Catalogue of Microorganisms (GCM) 10K type strain sequencing project: providing services to taxonomists for standard genome sequencing and annotation.</title>
        <authorList>
            <consortium name="The Broad Institute Genomics Platform"/>
            <consortium name="The Broad Institute Genome Sequencing Center for Infectious Disease"/>
            <person name="Wu L."/>
            <person name="Ma J."/>
        </authorList>
    </citation>
    <scope>NUCLEOTIDE SEQUENCE [LARGE SCALE GENOMIC DNA]</scope>
    <source>
        <strain evidence="3">CGMCC 4.7177</strain>
    </source>
</reference>
<dbReference type="Pfam" id="PF19054">
    <property type="entry name" value="DUF5753"/>
    <property type="match status" value="1"/>
</dbReference>
<feature type="domain" description="DUF5753" evidence="1">
    <location>
        <begin position="10"/>
        <end position="66"/>
    </location>
</feature>
<sequence length="74" mass="8217">MTSPIRPVRRSTAMDGPLKLMEFEDAPPLSFVEAPDMGKLLDDPATVARHTLMFNLLQASALSPQDYEHGEQHP</sequence>
<dbReference type="RefSeq" id="WP_381183142.1">
    <property type="nucleotide sequence ID" value="NZ_JBHSFK010000038.1"/>
</dbReference>
<organism evidence="2 3">
    <name type="scientific">Streptomyces vulcanius</name>
    <dbReference type="NCBI Taxonomy" id="1441876"/>
    <lineage>
        <taxon>Bacteria</taxon>
        <taxon>Bacillati</taxon>
        <taxon>Actinomycetota</taxon>
        <taxon>Actinomycetes</taxon>
        <taxon>Kitasatosporales</taxon>
        <taxon>Streptomycetaceae</taxon>
        <taxon>Streptomyces</taxon>
    </lineage>
</organism>
<gene>
    <name evidence="2" type="ORF">ACFPIH_41685</name>
</gene>
<evidence type="ECO:0000313" key="3">
    <source>
        <dbReference type="Proteomes" id="UP001595839"/>
    </source>
</evidence>
<dbReference type="InterPro" id="IPR043917">
    <property type="entry name" value="DUF5753"/>
</dbReference>
<evidence type="ECO:0000313" key="2">
    <source>
        <dbReference type="EMBL" id="MFC4505895.1"/>
    </source>
</evidence>
<evidence type="ECO:0000259" key="1">
    <source>
        <dbReference type="Pfam" id="PF19054"/>
    </source>
</evidence>